<keyword evidence="3" id="KW-1185">Reference proteome</keyword>
<dbReference type="AlphaFoldDB" id="A0A0P0WF35"/>
<dbReference type="Proteomes" id="UP000059680">
    <property type="component" value="Chromosome 4"/>
</dbReference>
<dbReference type="EMBL" id="AP014960">
    <property type="protein sequence ID" value="BAS91127.1"/>
    <property type="molecule type" value="Genomic_DNA"/>
</dbReference>
<protein>
    <submittedName>
        <fullName evidence="2">Os04g0627000 protein</fullName>
    </submittedName>
</protein>
<feature type="compositionally biased region" description="Basic and acidic residues" evidence="1">
    <location>
        <begin position="48"/>
        <end position="78"/>
    </location>
</feature>
<reference evidence="2 3" key="2">
    <citation type="journal article" date="2013" name="Plant Cell Physiol.">
        <title>Rice Annotation Project Database (RAP-DB): an integrative and interactive database for rice genomics.</title>
        <authorList>
            <person name="Sakai H."/>
            <person name="Lee S.S."/>
            <person name="Tanaka T."/>
            <person name="Numa H."/>
            <person name="Kim J."/>
            <person name="Kawahara Y."/>
            <person name="Wakimoto H."/>
            <person name="Yang C.C."/>
            <person name="Iwamoto M."/>
            <person name="Abe T."/>
            <person name="Yamada Y."/>
            <person name="Muto A."/>
            <person name="Inokuchi H."/>
            <person name="Ikemura T."/>
            <person name="Matsumoto T."/>
            <person name="Sasaki T."/>
            <person name="Itoh T."/>
        </authorList>
    </citation>
    <scope>NUCLEOTIDE SEQUENCE [LARGE SCALE GENOMIC DNA]</scope>
    <source>
        <strain evidence="3">cv. Nipponbare</strain>
    </source>
</reference>
<dbReference type="ExpressionAtlas" id="A0A0P0WF35">
    <property type="expression patterns" value="baseline and differential"/>
</dbReference>
<organism evidence="2 3">
    <name type="scientific">Oryza sativa subsp. japonica</name>
    <name type="common">Rice</name>
    <dbReference type="NCBI Taxonomy" id="39947"/>
    <lineage>
        <taxon>Eukaryota</taxon>
        <taxon>Viridiplantae</taxon>
        <taxon>Streptophyta</taxon>
        <taxon>Embryophyta</taxon>
        <taxon>Tracheophyta</taxon>
        <taxon>Spermatophyta</taxon>
        <taxon>Magnoliopsida</taxon>
        <taxon>Liliopsida</taxon>
        <taxon>Poales</taxon>
        <taxon>Poaceae</taxon>
        <taxon>BOP clade</taxon>
        <taxon>Oryzoideae</taxon>
        <taxon>Oryzeae</taxon>
        <taxon>Oryzinae</taxon>
        <taxon>Oryza</taxon>
        <taxon>Oryza sativa</taxon>
    </lineage>
</organism>
<feature type="region of interest" description="Disordered" evidence="1">
    <location>
        <begin position="36"/>
        <end position="87"/>
    </location>
</feature>
<dbReference type="Gramene" id="Os04t0627000-01">
    <property type="protein sequence ID" value="Os04t0627000-01"/>
    <property type="gene ID" value="Os04g0627000"/>
</dbReference>
<gene>
    <name evidence="2" type="ordered locus">Os04g0627000</name>
    <name evidence="2" type="ORF">OSNPB_040627000</name>
</gene>
<reference evidence="2 3" key="3">
    <citation type="journal article" date="2013" name="Rice">
        <title>Improvement of the Oryza sativa Nipponbare reference genome using next generation sequence and optical map data.</title>
        <authorList>
            <person name="Kawahara Y."/>
            <person name="de la Bastide M."/>
            <person name="Hamilton J.P."/>
            <person name="Kanamori H."/>
            <person name="McCombie W.R."/>
            <person name="Ouyang S."/>
            <person name="Schwartz D.C."/>
            <person name="Tanaka T."/>
            <person name="Wu J."/>
            <person name="Zhou S."/>
            <person name="Childs K.L."/>
            <person name="Davidson R.M."/>
            <person name="Lin H."/>
            <person name="Quesada-Ocampo L."/>
            <person name="Vaillancourt B."/>
            <person name="Sakai H."/>
            <person name="Lee S.S."/>
            <person name="Kim J."/>
            <person name="Numa H."/>
            <person name="Itoh T."/>
            <person name="Buell C.R."/>
            <person name="Matsumoto T."/>
        </authorList>
    </citation>
    <scope>NUCLEOTIDE SEQUENCE [LARGE SCALE GENOMIC DNA]</scope>
    <source>
        <strain evidence="3">cv. Nipponbare</strain>
    </source>
</reference>
<name>A0A0P0WF35_ORYSJ</name>
<evidence type="ECO:0000313" key="3">
    <source>
        <dbReference type="Proteomes" id="UP000059680"/>
    </source>
</evidence>
<feature type="compositionally biased region" description="Low complexity" evidence="1">
    <location>
        <begin position="36"/>
        <end position="46"/>
    </location>
</feature>
<reference evidence="3" key="1">
    <citation type="journal article" date="2005" name="Nature">
        <title>The map-based sequence of the rice genome.</title>
        <authorList>
            <consortium name="International rice genome sequencing project (IRGSP)"/>
            <person name="Matsumoto T."/>
            <person name="Wu J."/>
            <person name="Kanamori H."/>
            <person name="Katayose Y."/>
            <person name="Fujisawa M."/>
            <person name="Namiki N."/>
            <person name="Mizuno H."/>
            <person name="Yamamoto K."/>
            <person name="Antonio B.A."/>
            <person name="Baba T."/>
            <person name="Sakata K."/>
            <person name="Nagamura Y."/>
            <person name="Aoki H."/>
            <person name="Arikawa K."/>
            <person name="Arita K."/>
            <person name="Bito T."/>
            <person name="Chiden Y."/>
            <person name="Fujitsuka N."/>
            <person name="Fukunaka R."/>
            <person name="Hamada M."/>
            <person name="Harada C."/>
            <person name="Hayashi A."/>
            <person name="Hijishita S."/>
            <person name="Honda M."/>
            <person name="Hosokawa S."/>
            <person name="Ichikawa Y."/>
            <person name="Idonuma A."/>
            <person name="Iijima M."/>
            <person name="Ikeda M."/>
            <person name="Ikeno M."/>
            <person name="Ito K."/>
            <person name="Ito S."/>
            <person name="Ito T."/>
            <person name="Ito Y."/>
            <person name="Ito Y."/>
            <person name="Iwabuchi A."/>
            <person name="Kamiya K."/>
            <person name="Karasawa W."/>
            <person name="Kurita K."/>
            <person name="Katagiri S."/>
            <person name="Kikuta A."/>
            <person name="Kobayashi H."/>
            <person name="Kobayashi N."/>
            <person name="Machita K."/>
            <person name="Maehara T."/>
            <person name="Masukawa M."/>
            <person name="Mizubayashi T."/>
            <person name="Mukai Y."/>
            <person name="Nagasaki H."/>
            <person name="Nagata Y."/>
            <person name="Naito S."/>
            <person name="Nakashima M."/>
            <person name="Nakama Y."/>
            <person name="Nakamichi Y."/>
            <person name="Nakamura M."/>
            <person name="Meguro A."/>
            <person name="Negishi M."/>
            <person name="Ohta I."/>
            <person name="Ohta T."/>
            <person name="Okamoto M."/>
            <person name="Ono N."/>
            <person name="Saji S."/>
            <person name="Sakaguchi M."/>
            <person name="Sakai K."/>
            <person name="Shibata M."/>
            <person name="Shimokawa T."/>
            <person name="Song J."/>
            <person name="Takazaki Y."/>
            <person name="Terasawa K."/>
            <person name="Tsugane M."/>
            <person name="Tsuji K."/>
            <person name="Ueda S."/>
            <person name="Waki K."/>
            <person name="Yamagata H."/>
            <person name="Yamamoto M."/>
            <person name="Yamamoto S."/>
            <person name="Yamane H."/>
            <person name="Yoshiki S."/>
            <person name="Yoshihara R."/>
            <person name="Yukawa K."/>
            <person name="Zhong H."/>
            <person name="Yano M."/>
            <person name="Yuan Q."/>
            <person name="Ouyang S."/>
            <person name="Liu J."/>
            <person name="Jones K.M."/>
            <person name="Gansberger K."/>
            <person name="Moffat K."/>
            <person name="Hill J."/>
            <person name="Bera J."/>
            <person name="Fadrosh D."/>
            <person name="Jin S."/>
            <person name="Johri S."/>
            <person name="Kim M."/>
            <person name="Overton L."/>
            <person name="Reardon M."/>
            <person name="Tsitrin T."/>
            <person name="Vuong H."/>
            <person name="Weaver B."/>
            <person name="Ciecko A."/>
            <person name="Tallon L."/>
            <person name="Jackson J."/>
            <person name="Pai G."/>
            <person name="Aken S.V."/>
            <person name="Utterback T."/>
            <person name="Reidmuller S."/>
            <person name="Feldblyum T."/>
            <person name="Hsiao J."/>
            <person name="Zismann V."/>
            <person name="Iobst S."/>
            <person name="de Vazeille A.R."/>
            <person name="Buell C.R."/>
            <person name="Ying K."/>
            <person name="Li Y."/>
            <person name="Lu T."/>
            <person name="Huang Y."/>
            <person name="Zhao Q."/>
            <person name="Feng Q."/>
            <person name="Zhang L."/>
            <person name="Zhu J."/>
            <person name="Weng Q."/>
            <person name="Mu J."/>
            <person name="Lu Y."/>
            <person name="Fan D."/>
            <person name="Liu Y."/>
            <person name="Guan J."/>
            <person name="Zhang Y."/>
            <person name="Yu S."/>
            <person name="Liu X."/>
            <person name="Zhang Y."/>
            <person name="Hong G."/>
            <person name="Han B."/>
            <person name="Choisne N."/>
            <person name="Demange N."/>
            <person name="Orjeda G."/>
            <person name="Samain S."/>
            <person name="Cattolico L."/>
            <person name="Pelletier E."/>
            <person name="Couloux A."/>
            <person name="Segurens B."/>
            <person name="Wincker P."/>
            <person name="D'Hont A."/>
            <person name="Scarpelli C."/>
            <person name="Weissenbach J."/>
            <person name="Salanoubat M."/>
            <person name="Quetier F."/>
            <person name="Yu Y."/>
            <person name="Kim H.R."/>
            <person name="Rambo T."/>
            <person name="Currie J."/>
            <person name="Collura K."/>
            <person name="Luo M."/>
            <person name="Yang T."/>
            <person name="Ammiraju J.S.S."/>
            <person name="Engler F."/>
            <person name="Soderlund C."/>
            <person name="Wing R.A."/>
            <person name="Palmer L.E."/>
            <person name="de la Bastide M."/>
            <person name="Spiegel L."/>
            <person name="Nascimento L."/>
            <person name="Zutavern T."/>
            <person name="O'Shaughnessy A."/>
            <person name="Dike S."/>
            <person name="Dedhia N."/>
            <person name="Preston R."/>
            <person name="Balija V."/>
            <person name="McCombie W.R."/>
            <person name="Chow T."/>
            <person name="Chen H."/>
            <person name="Chung M."/>
            <person name="Chen C."/>
            <person name="Shaw J."/>
            <person name="Wu H."/>
            <person name="Hsiao K."/>
            <person name="Chao Y."/>
            <person name="Chu M."/>
            <person name="Cheng C."/>
            <person name="Hour A."/>
            <person name="Lee P."/>
            <person name="Lin S."/>
            <person name="Lin Y."/>
            <person name="Liou J."/>
            <person name="Liu S."/>
            <person name="Hsing Y."/>
            <person name="Raghuvanshi S."/>
            <person name="Mohanty A."/>
            <person name="Bharti A.K."/>
            <person name="Gaur A."/>
            <person name="Gupta V."/>
            <person name="Kumar D."/>
            <person name="Ravi V."/>
            <person name="Vij S."/>
            <person name="Kapur A."/>
            <person name="Khurana P."/>
            <person name="Khurana P."/>
            <person name="Khurana J.P."/>
            <person name="Tyagi A.K."/>
            <person name="Gaikwad K."/>
            <person name="Singh A."/>
            <person name="Dalal V."/>
            <person name="Srivastava S."/>
            <person name="Dixit A."/>
            <person name="Pal A.K."/>
            <person name="Ghazi I.A."/>
            <person name="Yadav M."/>
            <person name="Pandit A."/>
            <person name="Bhargava A."/>
            <person name="Sureshbabu K."/>
            <person name="Batra K."/>
            <person name="Sharma T.R."/>
            <person name="Mohapatra T."/>
            <person name="Singh N.K."/>
            <person name="Messing J."/>
            <person name="Nelson A.B."/>
            <person name="Fuks G."/>
            <person name="Kavchok S."/>
            <person name="Keizer G."/>
            <person name="Linton E."/>
            <person name="Llaca V."/>
            <person name="Song R."/>
            <person name="Tanyolac B."/>
            <person name="Young S."/>
            <person name="Ho-Il K."/>
            <person name="Hahn J.H."/>
            <person name="Sangsakoo G."/>
            <person name="Vanavichit A."/>
            <person name="de Mattos Luiz.A.T."/>
            <person name="Zimmer P.D."/>
            <person name="Malone G."/>
            <person name="Dellagostin O."/>
            <person name="de Oliveira A.C."/>
            <person name="Bevan M."/>
            <person name="Bancroft I."/>
            <person name="Minx P."/>
            <person name="Cordum H."/>
            <person name="Wilson R."/>
            <person name="Cheng Z."/>
            <person name="Jin W."/>
            <person name="Jiang J."/>
            <person name="Leong S.A."/>
            <person name="Iwama H."/>
            <person name="Gojobori T."/>
            <person name="Itoh T."/>
            <person name="Niimura Y."/>
            <person name="Fujii Y."/>
            <person name="Habara T."/>
            <person name="Sakai H."/>
            <person name="Sato Y."/>
            <person name="Wilson G."/>
            <person name="Kumar K."/>
            <person name="McCouch S."/>
            <person name="Juretic N."/>
            <person name="Hoen D."/>
            <person name="Wright S."/>
            <person name="Bruskiewich R."/>
            <person name="Bureau T."/>
            <person name="Miyao A."/>
            <person name="Hirochika H."/>
            <person name="Nishikawa T."/>
            <person name="Kadowaki K."/>
            <person name="Sugiura M."/>
            <person name="Burr B."/>
            <person name="Sasaki T."/>
        </authorList>
    </citation>
    <scope>NUCLEOTIDE SEQUENCE [LARGE SCALE GENOMIC DNA]</scope>
    <source>
        <strain evidence="3">cv. Nipponbare</strain>
    </source>
</reference>
<accession>A0A0P0WF35</accession>
<evidence type="ECO:0000313" key="2">
    <source>
        <dbReference type="EMBL" id="BAS91127.1"/>
    </source>
</evidence>
<proteinExistence type="predicted"/>
<evidence type="ECO:0000256" key="1">
    <source>
        <dbReference type="SAM" id="MobiDB-lite"/>
    </source>
</evidence>
<sequence>MMIPARHMPSMIGRNGAAYGSSSALSLSQPNLLDNHQFQQAFQHQQQQHHDARQPRRDPHGRESVRGSVLEHRVEGHHAGGAVHRRRGELQRCIASDVSGVSGAIATGANERELLREILQAERRRDMGRRRRLAGQPPP</sequence>